<evidence type="ECO:0000256" key="3">
    <source>
        <dbReference type="ARBA" id="ARBA00022801"/>
    </source>
</evidence>
<keyword evidence="9" id="KW-1185">Reference proteome</keyword>
<dbReference type="InterPro" id="IPR018114">
    <property type="entry name" value="TRYPSIN_HIS"/>
</dbReference>
<dbReference type="PROSITE" id="PS50240">
    <property type="entry name" value="TRYPSIN_DOM"/>
    <property type="match status" value="2"/>
</dbReference>
<organism evidence="9 10">
    <name type="scientific">Gekko japonicus</name>
    <name type="common">Schlegel's Japanese gecko</name>
    <dbReference type="NCBI Taxonomy" id="146911"/>
    <lineage>
        <taxon>Eukaryota</taxon>
        <taxon>Metazoa</taxon>
        <taxon>Chordata</taxon>
        <taxon>Craniata</taxon>
        <taxon>Vertebrata</taxon>
        <taxon>Euteleostomi</taxon>
        <taxon>Lepidosauria</taxon>
        <taxon>Squamata</taxon>
        <taxon>Bifurcata</taxon>
        <taxon>Gekkota</taxon>
        <taxon>Gekkonidae</taxon>
        <taxon>Gekkoninae</taxon>
        <taxon>Gekko</taxon>
    </lineage>
</organism>
<dbReference type="RefSeq" id="XP_015278703.1">
    <property type="nucleotide sequence ID" value="XM_015423217.1"/>
</dbReference>
<feature type="domain" description="Peptidase S1" evidence="8">
    <location>
        <begin position="26"/>
        <end position="257"/>
    </location>
</feature>
<evidence type="ECO:0000259" key="8">
    <source>
        <dbReference type="PROSITE" id="PS50240"/>
    </source>
</evidence>
<evidence type="ECO:0000313" key="10">
    <source>
        <dbReference type="RefSeq" id="XP_015278703.1"/>
    </source>
</evidence>
<evidence type="ECO:0000256" key="5">
    <source>
        <dbReference type="ARBA" id="ARBA00023157"/>
    </source>
</evidence>
<keyword evidence="2 6" id="KW-0645">Protease</keyword>
<evidence type="ECO:0000256" key="2">
    <source>
        <dbReference type="ARBA" id="ARBA00022670"/>
    </source>
</evidence>
<sequence length="452" mass="50010">MDLLFVLSFSTAILFLGMHRGHCADIIGGEHSARHSRPFMAALIGGKRLKCGGTLIKRNWVLTAGHCNVGKGDEVVLGVHSLSKPGREKQNFHITNVYVHPKYDQITKENDIMILQLNRKAELNRYVQTIRLPSTYEDVRAGTQCLVTGWGITENTGQISDTLREVNVAVVDRHTCNDRNHYNSQPVVTENMVCAGGDNNQRNDTCNGDSGGPLICGGIQRGITSFGREGRCGDPQFPGVYTRLTRDNLDWIKKIVFWGLSREKGTTVVLGAHSLSKNEREKQIFQVTKVFAHPNYNSETLENDIMLLQLNRKAKITRAVKKTKMPTTYDDIKAGTQCLVTGWGLTENGGKASDTLREANVTVIDRHICKNHYNSIALVTPNMVCAGGAKKTRKDTCKADSGGPLICGGIQRGITSFGQKGKCGDPQFPGVYTRLTKDYLEWIKKTMGRNLD</sequence>
<dbReference type="PANTHER" id="PTHR24271:SF52">
    <property type="entry name" value="GRANZYME K"/>
    <property type="match status" value="1"/>
</dbReference>
<dbReference type="SUPFAM" id="SSF50494">
    <property type="entry name" value="Trypsin-like serine proteases"/>
    <property type="match status" value="2"/>
</dbReference>
<dbReference type="SMART" id="SM00020">
    <property type="entry name" value="Tryp_SPc"/>
    <property type="match status" value="2"/>
</dbReference>
<reference evidence="10" key="1">
    <citation type="submission" date="2025-08" db="UniProtKB">
        <authorList>
            <consortium name="RefSeq"/>
        </authorList>
    </citation>
    <scope>IDENTIFICATION</scope>
</reference>
<dbReference type="InterPro" id="IPR033116">
    <property type="entry name" value="TRYPSIN_SER"/>
</dbReference>
<dbReference type="PROSITE" id="PS00135">
    <property type="entry name" value="TRYPSIN_SER"/>
    <property type="match status" value="1"/>
</dbReference>
<dbReference type="InterPro" id="IPR001314">
    <property type="entry name" value="Peptidase_S1A"/>
</dbReference>
<feature type="chain" id="PRO_5047282031" evidence="7">
    <location>
        <begin position="24"/>
        <end position="452"/>
    </location>
</feature>
<evidence type="ECO:0000256" key="7">
    <source>
        <dbReference type="SAM" id="SignalP"/>
    </source>
</evidence>
<name>A0ABM1KYB6_GEKJA</name>
<feature type="signal peptide" evidence="7">
    <location>
        <begin position="1"/>
        <end position="23"/>
    </location>
</feature>
<dbReference type="PRINTS" id="PR00722">
    <property type="entry name" value="CHYMOTRYPSIN"/>
</dbReference>
<protein>
    <submittedName>
        <fullName evidence="10">Granzyme A-like</fullName>
    </submittedName>
</protein>
<feature type="domain" description="Peptidase S1" evidence="8">
    <location>
        <begin position="258"/>
        <end position="448"/>
    </location>
</feature>
<dbReference type="InterPro" id="IPR043504">
    <property type="entry name" value="Peptidase_S1_PA_chymotrypsin"/>
</dbReference>
<evidence type="ECO:0000256" key="1">
    <source>
        <dbReference type="ARBA" id="ARBA00009228"/>
    </source>
</evidence>
<accession>A0ABM1KYB6</accession>
<keyword evidence="4 6" id="KW-0720">Serine protease</keyword>
<keyword evidence="7" id="KW-0732">Signal</keyword>
<evidence type="ECO:0000313" key="9">
    <source>
        <dbReference type="Proteomes" id="UP000694871"/>
    </source>
</evidence>
<evidence type="ECO:0000256" key="4">
    <source>
        <dbReference type="ARBA" id="ARBA00022825"/>
    </source>
</evidence>
<proteinExistence type="inferred from homology"/>
<evidence type="ECO:0000256" key="6">
    <source>
        <dbReference type="RuleBase" id="RU363034"/>
    </source>
</evidence>
<gene>
    <name evidence="10" type="primary">LOC107120501</name>
</gene>
<dbReference type="GeneID" id="107120501"/>
<dbReference type="Proteomes" id="UP000694871">
    <property type="component" value="Unplaced"/>
</dbReference>
<dbReference type="Gene3D" id="2.40.10.10">
    <property type="entry name" value="Trypsin-like serine proteases"/>
    <property type="match status" value="4"/>
</dbReference>
<dbReference type="PROSITE" id="PS00134">
    <property type="entry name" value="TRYPSIN_HIS"/>
    <property type="match status" value="1"/>
</dbReference>
<dbReference type="InterPro" id="IPR001254">
    <property type="entry name" value="Trypsin_dom"/>
</dbReference>
<dbReference type="CDD" id="cd00190">
    <property type="entry name" value="Tryp_SPc"/>
    <property type="match status" value="2"/>
</dbReference>
<comment type="similarity">
    <text evidence="1">Belongs to the peptidase S1 family. Snake venom subfamily.</text>
</comment>
<keyword evidence="3 6" id="KW-0378">Hydrolase</keyword>
<dbReference type="PANTHER" id="PTHR24271">
    <property type="entry name" value="KALLIKREIN-RELATED"/>
    <property type="match status" value="1"/>
</dbReference>
<keyword evidence="5" id="KW-1015">Disulfide bond</keyword>
<dbReference type="Pfam" id="PF00089">
    <property type="entry name" value="Trypsin"/>
    <property type="match status" value="2"/>
</dbReference>
<dbReference type="InterPro" id="IPR009003">
    <property type="entry name" value="Peptidase_S1_PA"/>
</dbReference>